<evidence type="ECO:0000313" key="1">
    <source>
        <dbReference type="EMBL" id="PRP71469.1"/>
    </source>
</evidence>
<dbReference type="EMBL" id="MTBD01000011">
    <property type="protein sequence ID" value="PRP71469.1"/>
    <property type="molecule type" value="Genomic_DNA"/>
</dbReference>
<comment type="caution">
    <text evidence="1">The sequence shown here is derived from an EMBL/GenBank/DDBJ whole genome shotgun (WGS) entry which is preliminary data.</text>
</comment>
<accession>A0A2S9X6W7</accession>
<reference evidence="1 2" key="1">
    <citation type="submission" date="2017-01" db="EMBL/GenBank/DDBJ databases">
        <title>New insights into the genetic diversity of Chromobacterium isolated from tropical freshwater lake.</title>
        <authorList>
            <person name="Santos A.B."/>
            <person name="Nascimento A.M."/>
            <person name="Da Silva P.C."/>
        </authorList>
    </citation>
    <scope>NUCLEOTIDE SEQUENCE [LARGE SCALE GENOMIC DNA]</scope>
    <source>
        <strain evidence="1 2">56AF</strain>
    </source>
</reference>
<organism evidence="1 2">
    <name type="scientific">Chromobacterium amazonense</name>
    <dbReference type="NCBI Taxonomy" id="1382803"/>
    <lineage>
        <taxon>Bacteria</taxon>
        <taxon>Pseudomonadati</taxon>
        <taxon>Pseudomonadota</taxon>
        <taxon>Betaproteobacteria</taxon>
        <taxon>Neisseriales</taxon>
        <taxon>Chromobacteriaceae</taxon>
        <taxon>Chromobacterium</taxon>
    </lineage>
</organism>
<proteinExistence type="predicted"/>
<name>A0A2S9X6W7_9NEIS</name>
<gene>
    <name evidence="1" type="ORF">BUE93_06605</name>
</gene>
<evidence type="ECO:0000313" key="2">
    <source>
        <dbReference type="Proteomes" id="UP000239469"/>
    </source>
</evidence>
<sequence>MQQYIGQARATEYQIALLAFLDDDICSASSTEVNVPSRHIRFDQIPPAGTFKINIALSISFPPRTLCKIIYRIVFDLRQHSRQGSHGVDLVMKITYFILTTFQRAVPV</sequence>
<protein>
    <submittedName>
        <fullName evidence="1">Uncharacterized protein</fullName>
    </submittedName>
</protein>
<dbReference type="AlphaFoldDB" id="A0A2S9X6W7"/>
<dbReference type="Proteomes" id="UP000239469">
    <property type="component" value="Unassembled WGS sequence"/>
</dbReference>